<evidence type="ECO:0000313" key="4">
    <source>
        <dbReference type="Proteomes" id="UP000789423"/>
    </source>
</evidence>
<organism evidence="3 4">
    <name type="scientific">Bacillus rhizoplanae</name>
    <dbReference type="NCBI Taxonomy" id="2880966"/>
    <lineage>
        <taxon>Bacteria</taxon>
        <taxon>Bacillati</taxon>
        <taxon>Bacillota</taxon>
        <taxon>Bacilli</taxon>
        <taxon>Bacillales</taxon>
        <taxon>Bacillaceae</taxon>
        <taxon>Bacillus</taxon>
    </lineage>
</organism>
<gene>
    <name evidence="3" type="primary">ctc</name>
    <name evidence="3" type="ORF">BACCIP111899_00837</name>
</gene>
<comment type="caution">
    <text evidence="3">The sequence shown here is derived from an EMBL/GenBank/DDBJ whole genome shotgun (WGS) entry which is preliminary data.</text>
</comment>
<protein>
    <submittedName>
        <fullName evidence="3">S-layer protein</fullName>
    </submittedName>
</protein>
<dbReference type="InterPro" id="IPR001119">
    <property type="entry name" value="SLH_dom"/>
</dbReference>
<dbReference type="Proteomes" id="UP000789423">
    <property type="component" value="Unassembled WGS sequence"/>
</dbReference>
<reference evidence="3 4" key="1">
    <citation type="submission" date="2021-10" db="EMBL/GenBank/DDBJ databases">
        <authorList>
            <person name="Criscuolo A."/>
        </authorList>
    </citation>
    <scope>NUCLEOTIDE SEQUENCE [LARGE SCALE GENOMIC DNA]</scope>
    <source>
        <strain evidence="4">CIP 111899</strain>
    </source>
</reference>
<keyword evidence="1" id="KW-0732">Signal</keyword>
<dbReference type="PROSITE" id="PS51272">
    <property type="entry name" value="SLH"/>
    <property type="match status" value="2"/>
</dbReference>
<evidence type="ECO:0000259" key="2">
    <source>
        <dbReference type="PROSITE" id="PS51272"/>
    </source>
</evidence>
<evidence type="ECO:0000313" key="3">
    <source>
        <dbReference type="EMBL" id="CAG9611665.1"/>
    </source>
</evidence>
<keyword evidence="4" id="KW-1185">Reference proteome</keyword>
<dbReference type="EMBL" id="CAKJTI010000003">
    <property type="protein sequence ID" value="CAG9611665.1"/>
    <property type="molecule type" value="Genomic_DNA"/>
</dbReference>
<proteinExistence type="predicted"/>
<feature type="domain" description="SLH" evidence="2">
    <location>
        <begin position="1"/>
        <end position="56"/>
    </location>
</feature>
<dbReference type="Pfam" id="PF00395">
    <property type="entry name" value="SLH"/>
    <property type="match status" value="2"/>
</dbReference>
<dbReference type="RefSeq" id="WP_230573930.1">
    <property type="nucleotide sequence ID" value="NZ_CAKJTI010000003.1"/>
</dbReference>
<name>A0ABM8Y7F9_9BACI</name>
<feature type="domain" description="SLH" evidence="2">
    <location>
        <begin position="57"/>
        <end position="120"/>
    </location>
</feature>
<sequence>MTDTGGKDAIEKLASAGVITGYDDGTFKPNKTINRENMVIILSRIVDLSKVDKDASKGNFADIASASSYTANQIKDAEKAGIISVKGNGLFDPKGNSTRAEALTIVLNALTLNPQVKTLLDSLK</sequence>
<accession>A0ABM8Y7F9</accession>
<evidence type="ECO:0000256" key="1">
    <source>
        <dbReference type="ARBA" id="ARBA00022729"/>
    </source>
</evidence>